<name>A0ABR9TB67_9SPHI</name>
<sequence length="64" mass="7075">MDIPYSNLKIKPSLLDSAEQASTGELINQAVLIHTFKLAGMNLSKTFLNIAKQSLMSTTKNEHK</sequence>
<dbReference type="Proteomes" id="UP000618319">
    <property type="component" value="Unassembled WGS sequence"/>
</dbReference>
<organism evidence="1 2">
    <name type="scientific">Sphingobacterium pedocola</name>
    <dbReference type="NCBI Taxonomy" id="2082722"/>
    <lineage>
        <taxon>Bacteria</taxon>
        <taxon>Pseudomonadati</taxon>
        <taxon>Bacteroidota</taxon>
        <taxon>Sphingobacteriia</taxon>
        <taxon>Sphingobacteriales</taxon>
        <taxon>Sphingobacteriaceae</taxon>
        <taxon>Sphingobacterium</taxon>
    </lineage>
</organism>
<dbReference type="EMBL" id="PSKQ01000024">
    <property type="protein sequence ID" value="MBE8722581.1"/>
    <property type="molecule type" value="Genomic_DNA"/>
</dbReference>
<gene>
    <name evidence="1" type="ORF">C4F40_17800</name>
</gene>
<reference evidence="1 2" key="1">
    <citation type="submission" date="2018-02" db="EMBL/GenBank/DDBJ databases">
        <title>Sphingobacterium KA21.</title>
        <authorList>
            <person name="Vasarhelyi B.M."/>
            <person name="Deshmukh S."/>
            <person name="Balint B."/>
            <person name="Kukolya J."/>
        </authorList>
    </citation>
    <scope>NUCLEOTIDE SEQUENCE [LARGE SCALE GENOMIC DNA]</scope>
    <source>
        <strain evidence="1 2">Ka21</strain>
    </source>
</reference>
<evidence type="ECO:0000313" key="2">
    <source>
        <dbReference type="Proteomes" id="UP000618319"/>
    </source>
</evidence>
<keyword evidence="2" id="KW-1185">Reference proteome</keyword>
<comment type="caution">
    <text evidence="1">The sequence shown here is derived from an EMBL/GenBank/DDBJ whole genome shotgun (WGS) entry which is preliminary data.</text>
</comment>
<evidence type="ECO:0000313" key="1">
    <source>
        <dbReference type="EMBL" id="MBE8722581.1"/>
    </source>
</evidence>
<protein>
    <submittedName>
        <fullName evidence="1">Uncharacterized protein</fullName>
    </submittedName>
</protein>
<proteinExistence type="predicted"/>
<accession>A0ABR9TB67</accession>